<feature type="domain" description="Uso1/p115-like vesicle tethering protein C-terminal" evidence="7">
    <location>
        <begin position="804"/>
        <end position="939"/>
    </location>
</feature>
<feature type="compositionally biased region" description="Acidic residues" evidence="5">
    <location>
        <begin position="967"/>
        <end position="985"/>
    </location>
</feature>
<dbReference type="GO" id="GO:0005795">
    <property type="term" value="C:Golgi stack"/>
    <property type="evidence" value="ECO:0007669"/>
    <property type="project" value="TreeGrafter"/>
</dbReference>
<dbReference type="Proteomes" id="UP000799440">
    <property type="component" value="Unassembled WGS sequence"/>
</dbReference>
<dbReference type="GO" id="GO:0048211">
    <property type="term" value="P:Golgi vesicle docking"/>
    <property type="evidence" value="ECO:0007669"/>
    <property type="project" value="TreeGrafter"/>
</dbReference>
<dbReference type="FunFam" id="1.25.10.10:FF:000296">
    <property type="entry name" value="Related to transport protein USO1"/>
    <property type="match status" value="1"/>
</dbReference>
<organism evidence="8 9">
    <name type="scientific">Sporormia fimetaria CBS 119925</name>
    <dbReference type="NCBI Taxonomy" id="1340428"/>
    <lineage>
        <taxon>Eukaryota</taxon>
        <taxon>Fungi</taxon>
        <taxon>Dikarya</taxon>
        <taxon>Ascomycota</taxon>
        <taxon>Pezizomycotina</taxon>
        <taxon>Dothideomycetes</taxon>
        <taxon>Pleosporomycetidae</taxon>
        <taxon>Pleosporales</taxon>
        <taxon>Sporormiaceae</taxon>
        <taxon>Sporormia</taxon>
    </lineage>
</organism>
<keyword evidence="3 4" id="KW-0175">Coiled coil</keyword>
<feature type="coiled-coil region" evidence="4">
    <location>
        <begin position="654"/>
        <end position="688"/>
    </location>
</feature>
<evidence type="ECO:0000259" key="6">
    <source>
        <dbReference type="Pfam" id="PF04869"/>
    </source>
</evidence>
<feature type="compositionally biased region" description="Basic and acidic residues" evidence="5">
    <location>
        <begin position="905"/>
        <end position="920"/>
    </location>
</feature>
<feature type="region of interest" description="Disordered" evidence="5">
    <location>
        <begin position="868"/>
        <end position="1024"/>
    </location>
</feature>
<feature type="compositionally biased region" description="Basic and acidic residues" evidence="5">
    <location>
        <begin position="868"/>
        <end position="891"/>
    </location>
</feature>
<dbReference type="Gene3D" id="1.25.10.10">
    <property type="entry name" value="Leucine-rich Repeat Variant"/>
    <property type="match status" value="1"/>
</dbReference>
<dbReference type="InterPro" id="IPR006953">
    <property type="entry name" value="Vesicle_Uso1_P115_head"/>
</dbReference>
<evidence type="ECO:0000256" key="1">
    <source>
        <dbReference type="ARBA" id="ARBA00004555"/>
    </source>
</evidence>
<evidence type="ECO:0000313" key="9">
    <source>
        <dbReference type="Proteomes" id="UP000799440"/>
    </source>
</evidence>
<dbReference type="InterPro" id="IPR011989">
    <property type="entry name" value="ARM-like"/>
</dbReference>
<dbReference type="AlphaFoldDB" id="A0A6A6V492"/>
<dbReference type="PANTHER" id="PTHR10013:SF0">
    <property type="entry name" value="GENERAL VESICULAR TRANSPORT FACTOR P115"/>
    <property type="match status" value="1"/>
</dbReference>
<evidence type="ECO:0000256" key="3">
    <source>
        <dbReference type="ARBA" id="ARBA00023054"/>
    </source>
</evidence>
<dbReference type="EMBL" id="MU006587">
    <property type="protein sequence ID" value="KAF2744696.1"/>
    <property type="molecule type" value="Genomic_DNA"/>
</dbReference>
<dbReference type="GO" id="GO:0006886">
    <property type="term" value="P:intracellular protein transport"/>
    <property type="evidence" value="ECO:0007669"/>
    <property type="project" value="InterPro"/>
</dbReference>
<dbReference type="GO" id="GO:0000139">
    <property type="term" value="C:Golgi membrane"/>
    <property type="evidence" value="ECO:0007669"/>
    <property type="project" value="InterPro"/>
</dbReference>
<dbReference type="Pfam" id="PF04871">
    <property type="entry name" value="Uso1_p115_C"/>
    <property type="match status" value="1"/>
</dbReference>
<protein>
    <recommendedName>
        <fullName evidence="10">Intracellular protein transport protein-like protein</fullName>
    </recommendedName>
</protein>
<dbReference type="GO" id="GO:0048280">
    <property type="term" value="P:vesicle fusion with Golgi apparatus"/>
    <property type="evidence" value="ECO:0007669"/>
    <property type="project" value="InterPro"/>
</dbReference>
<dbReference type="OrthoDB" id="198977at2759"/>
<evidence type="ECO:0000256" key="4">
    <source>
        <dbReference type="SAM" id="Coils"/>
    </source>
</evidence>
<evidence type="ECO:0000256" key="5">
    <source>
        <dbReference type="SAM" id="MobiDB-lite"/>
    </source>
</evidence>
<keyword evidence="9" id="KW-1185">Reference proteome</keyword>
<dbReference type="GO" id="GO:0005783">
    <property type="term" value="C:endoplasmic reticulum"/>
    <property type="evidence" value="ECO:0007669"/>
    <property type="project" value="TreeGrafter"/>
</dbReference>
<evidence type="ECO:0008006" key="10">
    <source>
        <dbReference type="Google" id="ProtNLM"/>
    </source>
</evidence>
<dbReference type="PANTHER" id="PTHR10013">
    <property type="entry name" value="GENERAL VESICULAR TRANSPORT FACTOR P115"/>
    <property type="match status" value="1"/>
</dbReference>
<reference evidence="8" key="1">
    <citation type="journal article" date="2020" name="Stud. Mycol.">
        <title>101 Dothideomycetes genomes: a test case for predicting lifestyles and emergence of pathogens.</title>
        <authorList>
            <person name="Haridas S."/>
            <person name="Albert R."/>
            <person name="Binder M."/>
            <person name="Bloem J."/>
            <person name="Labutti K."/>
            <person name="Salamov A."/>
            <person name="Andreopoulos B."/>
            <person name="Baker S."/>
            <person name="Barry K."/>
            <person name="Bills G."/>
            <person name="Bluhm B."/>
            <person name="Cannon C."/>
            <person name="Castanera R."/>
            <person name="Culley D."/>
            <person name="Daum C."/>
            <person name="Ezra D."/>
            <person name="Gonzalez J."/>
            <person name="Henrissat B."/>
            <person name="Kuo A."/>
            <person name="Liang C."/>
            <person name="Lipzen A."/>
            <person name="Lutzoni F."/>
            <person name="Magnuson J."/>
            <person name="Mondo S."/>
            <person name="Nolan M."/>
            <person name="Ohm R."/>
            <person name="Pangilinan J."/>
            <person name="Park H.-J."/>
            <person name="Ramirez L."/>
            <person name="Alfaro M."/>
            <person name="Sun H."/>
            <person name="Tritt A."/>
            <person name="Yoshinaga Y."/>
            <person name="Zwiers L.-H."/>
            <person name="Turgeon B."/>
            <person name="Goodwin S."/>
            <person name="Spatafora J."/>
            <person name="Crous P."/>
            <person name="Grigoriev I."/>
        </authorList>
    </citation>
    <scope>NUCLEOTIDE SEQUENCE</scope>
    <source>
        <strain evidence="8">CBS 119925</strain>
    </source>
</reference>
<feature type="compositionally biased region" description="Acidic residues" evidence="5">
    <location>
        <begin position="921"/>
        <end position="959"/>
    </location>
</feature>
<dbReference type="Pfam" id="PF04869">
    <property type="entry name" value="Uso1_p115_head"/>
    <property type="match status" value="1"/>
</dbReference>
<dbReference type="GO" id="GO:0012507">
    <property type="term" value="C:ER to Golgi transport vesicle membrane"/>
    <property type="evidence" value="ECO:0007669"/>
    <property type="project" value="TreeGrafter"/>
</dbReference>
<dbReference type="InterPro" id="IPR024095">
    <property type="entry name" value="Vesicle_P115"/>
</dbReference>
<accession>A0A6A6V492</accession>
<dbReference type="InterPro" id="IPR006955">
    <property type="entry name" value="Uso1_p115_C"/>
</dbReference>
<evidence type="ECO:0000259" key="7">
    <source>
        <dbReference type="Pfam" id="PF04871"/>
    </source>
</evidence>
<comment type="subcellular location">
    <subcellularLocation>
        <location evidence="1">Golgi apparatus</location>
    </subcellularLocation>
</comment>
<feature type="compositionally biased region" description="Basic and acidic residues" evidence="5">
    <location>
        <begin position="986"/>
        <end position="1008"/>
    </location>
</feature>
<feature type="domain" description="Vesicle tethering protein Uso1/P115-like head" evidence="6">
    <location>
        <begin position="327"/>
        <end position="634"/>
    </location>
</feature>
<gene>
    <name evidence="8" type="ORF">M011DRAFT_407967</name>
</gene>
<dbReference type="GO" id="GO:0006888">
    <property type="term" value="P:endoplasmic reticulum to Golgi vesicle-mediated transport"/>
    <property type="evidence" value="ECO:0007669"/>
    <property type="project" value="TreeGrafter"/>
</dbReference>
<feature type="compositionally biased region" description="Basic residues" evidence="5">
    <location>
        <begin position="1013"/>
        <end position="1024"/>
    </location>
</feature>
<evidence type="ECO:0000313" key="8">
    <source>
        <dbReference type="EMBL" id="KAF2744696.1"/>
    </source>
</evidence>
<name>A0A6A6V492_9PLEO</name>
<sequence>MMRMLEAQAPAKQTATETISTLCSRLSSATLLEDRRAAILGLRSFAKEYPASVASGALRGLIACLTKDGEDVDTTKVVLETLLMLFNPNEDSRQDNITILLDLLETPDFYSRLYSLQLIQAIFNARAERTQECILTAPLGTPRLVATLDDPRDAVRNAGLILLSDLSQASTELQKLFVFENAFERIFNLIDADGSLRQGGIVVQDCLSLLANLVRFNASNQTAFRETGGVGRCVALLTPPKKTNKPPAGPEGEDDWVSPQSDKNIWGLLAILRMFLVHGSTSTKANQTAFAKHGLLQLILDMAFDPATAVPIRVEALNTCADLIRGNAPLQEGFAPLQVRPLASPTPNGTSPQNGIPKIYIIEALLDLAVRPVTNELFDIRFAAYECIKAYFFNHLQIRAHFLNRAIEGHMAGGDETANILTTLMAGSHGSSVIDPYRPWFAAALTFHLIFEDHEAKQLLMTVDEGDAEQGEEVVTCIQTITANLISSLQLGEDERIPIGYLMLLCGWLYEDAAAVDDFLGEASSIHSLVQYALRPGNDHVVIRGLCAALLGIIYEFSTKDSPVPRRELLPILTQSLGREKYLDAISQLRQHPFVRDFEVLARDGSSTALPDVYFDETFVDFLKDNFSRLSRAIDRDPGLEMHHKYEGIDRDLVDSLRGEIDEKVKALEKLQSDLLSMEQKLNQEQGDHRRTQESSITQLNTIKRINEDLHTNHEKEMRKRDREHKQTVLDLENRQNLQLAALNNKLQQAEKDKTLALGKMRQEYEEKLHAATVARAEIEQRLTTAHANRQEALDNVRALEQQQRQAKDELADAQQMIQQLRTELETSSKHATDLEQRKKDLQTTIEKQKKEIQELKTKTQDLTWKVKDAEDRQRKAEASVKEKEEERRAAQTELDDLFVVLGDLEEKRAMDKKRLKELGEEVSDMEDEDDEDDDEDEDEDEDEDDNEEEDEVEADEEENEKKHGDEADDKDDEEEKEEDLEDEGDGGKEEQGIDQTDKEKEKVKDVTAKNGGGKRGKGRKSKA</sequence>
<keyword evidence="2" id="KW-0333">Golgi apparatus</keyword>
<evidence type="ECO:0000256" key="2">
    <source>
        <dbReference type="ARBA" id="ARBA00023034"/>
    </source>
</evidence>
<dbReference type="SUPFAM" id="SSF48371">
    <property type="entry name" value="ARM repeat"/>
    <property type="match status" value="1"/>
</dbReference>
<proteinExistence type="predicted"/>
<dbReference type="InterPro" id="IPR016024">
    <property type="entry name" value="ARM-type_fold"/>
</dbReference>